<protein>
    <submittedName>
        <fullName evidence="3">Fumarylacetoacetate (FAA) hydrolase</fullName>
    </submittedName>
</protein>
<dbReference type="SUPFAM" id="SSF56529">
    <property type="entry name" value="FAH"/>
    <property type="match status" value="1"/>
</dbReference>
<proteinExistence type="predicted"/>
<sequence>MRLATLRTASPDGRLVVVSADGLRCLDVPGFPTLQAALDDWTGAAPRLAGLDRQLAAGEGEPLATGDLLAPLPRAWQWLDGSAFRSHGQLMEQLFGSPPPPPGRPLMYQGLSHRFLSATEDVVLPRTEDGIDFEGEFGVITDAVPMGVAPEEALGHIRLIVQINDWSLRVLAPVEMKTGFGWVQAKPACSAAPFAVTPDSLGEAWRDGRVHLPLTVDWNGQRFGAPQGGVMEFGFHDLIAHAASTRDLCAGTIIGSGTVSNPDYRDVGSTCIAERRGIEMLDEGSARTAYMQFGDRVRMECTLPDGRTLFGAIDQTVRSPRA</sequence>
<dbReference type="Proteomes" id="UP000002696">
    <property type="component" value="Chromosome"/>
</dbReference>
<organism evidence="3 4">
    <name type="scientific">Brevundimonas subvibrioides (strain ATCC 15264 / DSM 4735 / LMG 14903 / NBRC 16000 / CB 81)</name>
    <name type="common">Caulobacter subvibrioides</name>
    <dbReference type="NCBI Taxonomy" id="633149"/>
    <lineage>
        <taxon>Bacteria</taxon>
        <taxon>Pseudomonadati</taxon>
        <taxon>Pseudomonadota</taxon>
        <taxon>Alphaproteobacteria</taxon>
        <taxon>Caulobacterales</taxon>
        <taxon>Caulobacteraceae</taxon>
        <taxon>Brevundimonas</taxon>
    </lineage>
</organism>
<dbReference type="STRING" id="633149.Bresu_2110"/>
<evidence type="ECO:0000259" key="2">
    <source>
        <dbReference type="Pfam" id="PF18288"/>
    </source>
</evidence>
<dbReference type="HOGENOM" id="CLU_050185_0_0_5"/>
<dbReference type="RefSeq" id="WP_013269521.1">
    <property type="nucleotide sequence ID" value="NC_014375.1"/>
</dbReference>
<evidence type="ECO:0000313" key="3">
    <source>
        <dbReference type="EMBL" id="ADL01420.1"/>
    </source>
</evidence>
<reference evidence="4" key="1">
    <citation type="journal article" date="2011" name="J. Bacteriol.">
        <title>Genome sequences of eight morphologically diverse alphaproteobacteria.</title>
        <authorList>
            <consortium name="US DOE Joint Genome Institute"/>
            <person name="Brown P.J."/>
            <person name="Kysela D.T."/>
            <person name="Buechlein A."/>
            <person name="Hemmerich C."/>
            <person name="Brun Y.V."/>
        </authorList>
    </citation>
    <scope>NUCLEOTIDE SEQUENCE [LARGE SCALE GENOMIC DNA]</scope>
    <source>
        <strain evidence="4">ATCC 15264 / DSM 4735 / LMG 14903 / NBRC 16000 / CB 81</strain>
    </source>
</reference>
<dbReference type="PANTHER" id="PTHR43211">
    <property type="entry name" value="FUMARYLACETOACETATE HYDROLASE"/>
    <property type="match status" value="1"/>
</dbReference>
<dbReference type="InterPro" id="IPR041072">
    <property type="entry name" value="FAA_hydro_N"/>
</dbReference>
<feature type="domain" description="Fumarylacetoacetase N-terminal" evidence="2">
    <location>
        <begin position="1"/>
        <end position="74"/>
    </location>
</feature>
<dbReference type="InterPro" id="IPR011234">
    <property type="entry name" value="Fumarylacetoacetase-like_C"/>
</dbReference>
<accession>D9QIT7</accession>
<dbReference type="GO" id="GO:0016787">
    <property type="term" value="F:hydrolase activity"/>
    <property type="evidence" value="ECO:0007669"/>
    <property type="project" value="UniProtKB-KW"/>
</dbReference>
<evidence type="ECO:0000259" key="1">
    <source>
        <dbReference type="Pfam" id="PF01557"/>
    </source>
</evidence>
<dbReference type="KEGG" id="bsb:Bresu_2110"/>
<dbReference type="PANTHER" id="PTHR43211:SF1">
    <property type="entry name" value="BLL6422 PROTEIN"/>
    <property type="match status" value="1"/>
</dbReference>
<feature type="domain" description="Fumarylacetoacetase-like C-terminal" evidence="1">
    <location>
        <begin position="79"/>
        <end position="317"/>
    </location>
</feature>
<dbReference type="OrthoDB" id="9775905at2"/>
<keyword evidence="4" id="KW-1185">Reference proteome</keyword>
<dbReference type="eggNOG" id="COG0179">
    <property type="taxonomic scope" value="Bacteria"/>
</dbReference>
<gene>
    <name evidence="3" type="ordered locus">Bresu_2110</name>
</gene>
<dbReference type="BioCyc" id="BSUB633149:G1GM8-2107-MONOMER"/>
<name>D9QIT7_BRESC</name>
<dbReference type="Gene3D" id="3.90.850.10">
    <property type="entry name" value="Fumarylacetoacetase-like, C-terminal domain"/>
    <property type="match status" value="1"/>
</dbReference>
<dbReference type="AlphaFoldDB" id="D9QIT7"/>
<dbReference type="Pfam" id="PF18288">
    <property type="entry name" value="FAA_hydro_N_2"/>
    <property type="match status" value="1"/>
</dbReference>
<keyword evidence="3" id="KW-0378">Hydrolase</keyword>
<dbReference type="InterPro" id="IPR036663">
    <property type="entry name" value="Fumarylacetoacetase_C_sf"/>
</dbReference>
<dbReference type="Pfam" id="PF01557">
    <property type="entry name" value="FAA_hydrolase"/>
    <property type="match status" value="1"/>
</dbReference>
<evidence type="ECO:0000313" key="4">
    <source>
        <dbReference type="Proteomes" id="UP000002696"/>
    </source>
</evidence>
<dbReference type="InParanoid" id="D9QIT7"/>
<dbReference type="EMBL" id="CP002102">
    <property type="protein sequence ID" value="ADL01420.1"/>
    <property type="molecule type" value="Genomic_DNA"/>
</dbReference>